<dbReference type="Gene3D" id="1.10.10.10">
    <property type="entry name" value="Winged helix-like DNA-binding domain superfamily/Winged helix DNA-binding domain"/>
    <property type="match status" value="1"/>
</dbReference>
<dbReference type="InterPro" id="IPR008920">
    <property type="entry name" value="TF_FadR/GntR_C"/>
</dbReference>
<evidence type="ECO:0000256" key="3">
    <source>
        <dbReference type="ARBA" id="ARBA00023163"/>
    </source>
</evidence>
<sequence length="238" mass="26916">MDSFLQSALNAMQQGRGSGLPAASGRIYDDLRQRILSLELVPGTSLSRAELAKHYAVSQTPLRDALQRLEQDSLIKIYPQSKTLVTHIDHDRISQALFLRRALETEVCLMLATTPQPFLLAQLRAVIEAQRSVSADTAKLRQFQELDEYFHFLMFDALGRSDLHSLMRSRTSDLDRVRRLQTHSSGQLDLILQGHVDVTDALESGDAARAVAALRQHLEKPDDWVLTYQKRFPDYFAA</sequence>
<dbReference type="SUPFAM" id="SSF46785">
    <property type="entry name" value="Winged helix' DNA-binding domain"/>
    <property type="match status" value="1"/>
</dbReference>
<feature type="domain" description="HTH gntR-type" evidence="4">
    <location>
        <begin position="21"/>
        <end position="88"/>
    </location>
</feature>
<evidence type="ECO:0000256" key="1">
    <source>
        <dbReference type="ARBA" id="ARBA00023015"/>
    </source>
</evidence>
<evidence type="ECO:0000259" key="4">
    <source>
        <dbReference type="PROSITE" id="PS50949"/>
    </source>
</evidence>
<protein>
    <submittedName>
        <fullName evidence="5">DNA-binding transcriptional regulator, GntR family</fullName>
    </submittedName>
</protein>
<keyword evidence="1" id="KW-0805">Transcription regulation</keyword>
<dbReference type="Pfam" id="PF00392">
    <property type="entry name" value="GntR"/>
    <property type="match status" value="1"/>
</dbReference>
<dbReference type="CDD" id="cd07377">
    <property type="entry name" value="WHTH_GntR"/>
    <property type="match status" value="1"/>
</dbReference>
<dbReference type="PROSITE" id="PS50949">
    <property type="entry name" value="HTH_GNTR"/>
    <property type="match status" value="1"/>
</dbReference>
<dbReference type="SMART" id="SM00345">
    <property type="entry name" value="HTH_GNTR"/>
    <property type="match status" value="1"/>
</dbReference>
<name>A0A1H5VIJ8_9RHOB</name>
<accession>A0A1H5VIJ8</accession>
<dbReference type="Pfam" id="PF07729">
    <property type="entry name" value="FCD"/>
    <property type="match status" value="1"/>
</dbReference>
<dbReference type="EMBL" id="FNUZ01000002">
    <property type="protein sequence ID" value="SEF86347.1"/>
    <property type="molecule type" value="Genomic_DNA"/>
</dbReference>
<gene>
    <name evidence="5" type="ORF">SAMN04488045_1039</name>
</gene>
<keyword evidence="3" id="KW-0804">Transcription</keyword>
<dbReference type="PANTHER" id="PTHR43537">
    <property type="entry name" value="TRANSCRIPTIONAL REGULATOR, GNTR FAMILY"/>
    <property type="match status" value="1"/>
</dbReference>
<dbReference type="InterPro" id="IPR036388">
    <property type="entry name" value="WH-like_DNA-bd_sf"/>
</dbReference>
<evidence type="ECO:0000313" key="6">
    <source>
        <dbReference type="Proteomes" id="UP000236752"/>
    </source>
</evidence>
<organism evidence="5 6">
    <name type="scientific">Thalassococcus halodurans</name>
    <dbReference type="NCBI Taxonomy" id="373675"/>
    <lineage>
        <taxon>Bacteria</taxon>
        <taxon>Pseudomonadati</taxon>
        <taxon>Pseudomonadota</taxon>
        <taxon>Alphaproteobacteria</taxon>
        <taxon>Rhodobacterales</taxon>
        <taxon>Roseobacteraceae</taxon>
        <taxon>Thalassococcus</taxon>
    </lineage>
</organism>
<dbReference type="AlphaFoldDB" id="A0A1H5VIJ8"/>
<dbReference type="Proteomes" id="UP000236752">
    <property type="component" value="Unassembled WGS sequence"/>
</dbReference>
<dbReference type="InterPro" id="IPR000524">
    <property type="entry name" value="Tscrpt_reg_HTH_GntR"/>
</dbReference>
<dbReference type="Gene3D" id="1.20.120.530">
    <property type="entry name" value="GntR ligand-binding domain-like"/>
    <property type="match status" value="1"/>
</dbReference>
<dbReference type="GO" id="GO:0003677">
    <property type="term" value="F:DNA binding"/>
    <property type="evidence" value="ECO:0007669"/>
    <property type="project" value="UniProtKB-KW"/>
</dbReference>
<proteinExistence type="predicted"/>
<dbReference type="SMART" id="SM00895">
    <property type="entry name" value="FCD"/>
    <property type="match status" value="1"/>
</dbReference>
<dbReference type="InterPro" id="IPR036390">
    <property type="entry name" value="WH_DNA-bd_sf"/>
</dbReference>
<dbReference type="PANTHER" id="PTHR43537:SF45">
    <property type="entry name" value="GNTR FAMILY REGULATORY PROTEIN"/>
    <property type="match status" value="1"/>
</dbReference>
<dbReference type="SUPFAM" id="SSF48008">
    <property type="entry name" value="GntR ligand-binding domain-like"/>
    <property type="match status" value="1"/>
</dbReference>
<keyword evidence="6" id="KW-1185">Reference proteome</keyword>
<reference evidence="5 6" key="1">
    <citation type="submission" date="2016-10" db="EMBL/GenBank/DDBJ databases">
        <authorList>
            <person name="de Groot N.N."/>
        </authorList>
    </citation>
    <scope>NUCLEOTIDE SEQUENCE [LARGE SCALE GENOMIC DNA]</scope>
    <source>
        <strain evidence="5 6">DSM 26915</strain>
    </source>
</reference>
<dbReference type="InterPro" id="IPR011711">
    <property type="entry name" value="GntR_C"/>
</dbReference>
<dbReference type="GO" id="GO:0003700">
    <property type="term" value="F:DNA-binding transcription factor activity"/>
    <property type="evidence" value="ECO:0007669"/>
    <property type="project" value="InterPro"/>
</dbReference>
<keyword evidence="2 5" id="KW-0238">DNA-binding</keyword>
<evidence type="ECO:0000313" key="5">
    <source>
        <dbReference type="EMBL" id="SEF86347.1"/>
    </source>
</evidence>
<evidence type="ECO:0000256" key="2">
    <source>
        <dbReference type="ARBA" id="ARBA00023125"/>
    </source>
</evidence>